<dbReference type="Proteomes" id="UP000246464">
    <property type="component" value="Chromosome 15"/>
</dbReference>
<evidence type="ECO:0000313" key="2">
    <source>
        <dbReference type="Proteomes" id="UP000246464"/>
    </source>
</evidence>
<proteinExistence type="predicted"/>
<organism evidence="1 2">
    <name type="scientific">Scophthalmus maximus</name>
    <name type="common">Turbot</name>
    <name type="synonym">Psetta maxima</name>
    <dbReference type="NCBI Taxonomy" id="52904"/>
    <lineage>
        <taxon>Eukaryota</taxon>
        <taxon>Metazoa</taxon>
        <taxon>Chordata</taxon>
        <taxon>Craniata</taxon>
        <taxon>Vertebrata</taxon>
        <taxon>Euteleostomi</taxon>
        <taxon>Actinopterygii</taxon>
        <taxon>Neopterygii</taxon>
        <taxon>Teleostei</taxon>
        <taxon>Neoteleostei</taxon>
        <taxon>Acanthomorphata</taxon>
        <taxon>Carangaria</taxon>
        <taxon>Pleuronectiformes</taxon>
        <taxon>Pleuronectoidei</taxon>
        <taxon>Scophthalmidae</taxon>
        <taxon>Scophthalmus</taxon>
    </lineage>
</organism>
<evidence type="ECO:0000313" key="1">
    <source>
        <dbReference type="EMBL" id="AWP14580.1"/>
    </source>
</evidence>
<accession>A0A2U9CES3</accession>
<dbReference type="AlphaFoldDB" id="A0A2U9CES3"/>
<keyword evidence="2" id="KW-1185">Reference proteome</keyword>
<name>A0A2U9CES3_SCOMX</name>
<gene>
    <name evidence="1" type="ORF">SMAX5B_008662</name>
</gene>
<sequence length="138" mass="15209">MDQNATNRDKTAKRCSVDELLANGPTCQDSGSRRYGFVGACSFDRGITILDPAFKRGILTDISPLRTQIFRLSQESVEKQTEIKEGESVTRGHADANICVCGMFELASRCPGFTCCFRTRARGGFVTNICFLSTSLEH</sequence>
<reference evidence="1 2" key="1">
    <citation type="submission" date="2017-12" db="EMBL/GenBank/DDBJ databases">
        <title>Integrating genomic resources of turbot (Scophthalmus maximus) in depth evaluation of genetic and physical mapping variation across individuals.</title>
        <authorList>
            <person name="Martinez P."/>
        </authorList>
    </citation>
    <scope>NUCLEOTIDE SEQUENCE [LARGE SCALE GENOMIC DNA]</scope>
</reference>
<protein>
    <submittedName>
        <fullName evidence="1">Uncharacterized protein</fullName>
    </submittedName>
</protein>
<dbReference type="EMBL" id="CP026257">
    <property type="protein sequence ID" value="AWP14580.1"/>
    <property type="molecule type" value="Genomic_DNA"/>
</dbReference>